<protein>
    <submittedName>
        <fullName evidence="2">FxSxx-COOH system tetratricopeptide repeat protein</fullName>
    </submittedName>
</protein>
<dbReference type="InterPro" id="IPR053137">
    <property type="entry name" value="NLR-like"/>
</dbReference>
<dbReference type="PANTHER" id="PTHR46082">
    <property type="entry name" value="ATP/GTP-BINDING PROTEIN-RELATED"/>
    <property type="match status" value="1"/>
</dbReference>
<keyword evidence="3" id="KW-1185">Reference proteome</keyword>
<comment type="caution">
    <text evidence="2">The sequence shown here is derived from an EMBL/GenBank/DDBJ whole genome shotgun (WGS) entry which is preliminary data.</text>
</comment>
<feature type="domain" description="DUF7779" evidence="1">
    <location>
        <begin position="293"/>
        <end position="379"/>
    </location>
</feature>
<dbReference type="EMBL" id="JBHTGP010000003">
    <property type="protein sequence ID" value="MFD0684435.1"/>
    <property type="molecule type" value="Genomic_DNA"/>
</dbReference>
<dbReference type="Pfam" id="PF13424">
    <property type="entry name" value="TPR_12"/>
    <property type="match status" value="3"/>
</dbReference>
<dbReference type="Gene3D" id="1.25.40.10">
    <property type="entry name" value="Tetratricopeptide repeat domain"/>
    <property type="match status" value="2"/>
</dbReference>
<accession>A0ABW2XJ53</accession>
<evidence type="ECO:0000313" key="3">
    <source>
        <dbReference type="Proteomes" id="UP001597063"/>
    </source>
</evidence>
<dbReference type="Proteomes" id="UP001597063">
    <property type="component" value="Unassembled WGS sequence"/>
</dbReference>
<dbReference type="InterPro" id="IPR011990">
    <property type="entry name" value="TPR-like_helical_dom_sf"/>
</dbReference>
<dbReference type="InterPro" id="IPR056681">
    <property type="entry name" value="DUF7779"/>
</dbReference>
<gene>
    <name evidence="2" type="primary">fxsT</name>
    <name evidence="2" type="ORF">ACFQZM_08015</name>
</gene>
<sequence length="871" mass="97754">MTDVTGEGVVSVPTRARRPIWCREIPFRNPHFTGRERALATLYERLTSASGGKASGEVTTALLSQPTTPLYGLGGVGKTEIAAEYCHRYSSEYDLVWWIGAEQEDTIRDGLVALGHQMGLPDFRAQERDYSAQVVLDALRAGQPYDRWLLVFDNATQPEVVSKYVPQGTGHVILTSRVTEWRRSLRTDGIEVAEFDLPETVDFLRKRVELLRPSDDQVEEKARLEQAERLAQALDNLPLAAEHAAAFLVETGTPIEEYLAQYARNAHELFGQDVDIYYPHAVATTWSVSRGTISREADSLFQLLAFFSPEPVSEELLVQPNRAPSLPGPLSMVVGDLQEYRRAARELARFSLVKIFGVRNVVQMHRVVQAVTRGRLEREDAEAAAEFRAAVHTLLAASDPGSPDLEENDPIYERSRHHLMPSGALQSPDRLVRALIINQVRRMHLRGGYSESLSLGEAALGSWRTLFGQDDLQTLSVSVEVAWALLRSNRLEEARQLIVDTLERVRSSHGESHDVYLRGARVHGTCLRTLGRFNEAYEHDAQMLPVYERELRGEHLETWTLRNNIALDLRCLGRYSEALEMDELTLTGRERLLGPIHADTLTSRWAVARDLRQLGRYEESLDLLRRINQTQEDKNEPYHYGRLLVLADQSVALRRMGYHKEAHHEGLEALQQHRSTLGPEHRQTLLVATNLVNDYRLTDDLGAAQKLGEETLALWEKQSGADHPNTLATMANLAVVLRMRDNPAAAEELNVRALAGMRHAHGNEEHPHVLIISANLASDLAALGEVQRARELGEKTLDAITRMLGAEHPWTLAIAANLALDRRASGDESSAHGLYETSYAISRRTLTVEHPLTRIMSQRGRINMDLEPMAP</sequence>
<dbReference type="NCBIfam" id="NF040586">
    <property type="entry name" value="FxSxx_TPR"/>
    <property type="match status" value="1"/>
</dbReference>
<dbReference type="RefSeq" id="WP_131761158.1">
    <property type="nucleotide sequence ID" value="NZ_CAACUY010000149.1"/>
</dbReference>
<reference evidence="3" key="1">
    <citation type="journal article" date="2019" name="Int. J. Syst. Evol. Microbiol.">
        <title>The Global Catalogue of Microorganisms (GCM) 10K type strain sequencing project: providing services to taxonomists for standard genome sequencing and annotation.</title>
        <authorList>
            <consortium name="The Broad Institute Genomics Platform"/>
            <consortium name="The Broad Institute Genome Sequencing Center for Infectious Disease"/>
            <person name="Wu L."/>
            <person name="Ma J."/>
        </authorList>
    </citation>
    <scope>NUCLEOTIDE SEQUENCE [LARGE SCALE GENOMIC DNA]</scope>
    <source>
        <strain evidence="3">JCM 9371</strain>
    </source>
</reference>
<dbReference type="InterPro" id="IPR027417">
    <property type="entry name" value="P-loop_NTPase"/>
</dbReference>
<dbReference type="SUPFAM" id="SSF48452">
    <property type="entry name" value="TPR-like"/>
    <property type="match status" value="4"/>
</dbReference>
<dbReference type="Pfam" id="PF25000">
    <property type="entry name" value="DUF7779"/>
    <property type="match status" value="1"/>
</dbReference>
<evidence type="ECO:0000313" key="2">
    <source>
        <dbReference type="EMBL" id="MFD0684435.1"/>
    </source>
</evidence>
<dbReference type="SUPFAM" id="SSF52540">
    <property type="entry name" value="P-loop containing nucleoside triphosphate hydrolases"/>
    <property type="match status" value="1"/>
</dbReference>
<organism evidence="2 3">
    <name type="scientific">Actinomadura fibrosa</name>
    <dbReference type="NCBI Taxonomy" id="111802"/>
    <lineage>
        <taxon>Bacteria</taxon>
        <taxon>Bacillati</taxon>
        <taxon>Actinomycetota</taxon>
        <taxon>Actinomycetes</taxon>
        <taxon>Streptosporangiales</taxon>
        <taxon>Thermomonosporaceae</taxon>
        <taxon>Actinomadura</taxon>
    </lineage>
</organism>
<dbReference type="Gene3D" id="3.40.50.300">
    <property type="entry name" value="P-loop containing nucleotide triphosphate hydrolases"/>
    <property type="match status" value="1"/>
</dbReference>
<dbReference type="PANTHER" id="PTHR46082:SF6">
    <property type="entry name" value="AAA+ ATPASE DOMAIN-CONTAINING PROTEIN-RELATED"/>
    <property type="match status" value="1"/>
</dbReference>
<proteinExistence type="predicted"/>
<evidence type="ECO:0000259" key="1">
    <source>
        <dbReference type="Pfam" id="PF25000"/>
    </source>
</evidence>
<name>A0ABW2XJ53_9ACTN</name>